<gene>
    <name evidence="1" type="ORF">JOC94_004272</name>
</gene>
<keyword evidence="2" id="KW-1185">Reference proteome</keyword>
<reference evidence="1 2" key="1">
    <citation type="submission" date="2021-01" db="EMBL/GenBank/DDBJ databases">
        <title>Genomic Encyclopedia of Type Strains, Phase IV (KMG-IV): sequencing the most valuable type-strain genomes for metagenomic binning, comparative biology and taxonomic classification.</title>
        <authorList>
            <person name="Goeker M."/>
        </authorList>
    </citation>
    <scope>NUCLEOTIDE SEQUENCE [LARGE SCALE GENOMIC DNA]</scope>
    <source>
        <strain evidence="1 2">DSM 105453</strain>
    </source>
</reference>
<protein>
    <submittedName>
        <fullName evidence="1">Uncharacterized protein</fullName>
    </submittedName>
</protein>
<dbReference type="RefSeq" id="WP_077110252.1">
    <property type="nucleotide sequence ID" value="NZ_JAFBFH010000041.1"/>
</dbReference>
<evidence type="ECO:0000313" key="1">
    <source>
        <dbReference type="EMBL" id="MBM7717247.1"/>
    </source>
</evidence>
<proteinExistence type="predicted"/>
<name>A0ABS2RC67_9BACI</name>
<dbReference type="Proteomes" id="UP000823485">
    <property type="component" value="Unassembled WGS sequence"/>
</dbReference>
<accession>A0ABS2RC67</accession>
<organism evidence="1 2">
    <name type="scientific">Siminovitchia thermophila</name>
    <dbReference type="NCBI Taxonomy" id="1245522"/>
    <lineage>
        <taxon>Bacteria</taxon>
        <taxon>Bacillati</taxon>
        <taxon>Bacillota</taxon>
        <taxon>Bacilli</taxon>
        <taxon>Bacillales</taxon>
        <taxon>Bacillaceae</taxon>
        <taxon>Siminovitchia</taxon>
    </lineage>
</organism>
<evidence type="ECO:0000313" key="2">
    <source>
        <dbReference type="Proteomes" id="UP000823485"/>
    </source>
</evidence>
<sequence length="207" mass="24397">MKDDYNFKPASKLTIEELKAENKRLAAMIKADREARGVPPEPPADFVSVAMAWTLYERCQPLHQFAIKYAQLCDKANEVLPLSDEQIQWAQSFRPYIELIGKVKDSTGIKVLGVCLAVLISNIEKHAEYDSAFELVRSMFISLDFLKGEYHPPRLDQYAWIWNAGKEENDKFRREVYEEYERLKDEEYFEVEYKRLCDHFDSIRHLY</sequence>
<comment type="caution">
    <text evidence="1">The sequence shown here is derived from an EMBL/GenBank/DDBJ whole genome shotgun (WGS) entry which is preliminary data.</text>
</comment>
<dbReference type="EMBL" id="JAFBFH010000041">
    <property type="protein sequence ID" value="MBM7717247.1"/>
    <property type="molecule type" value="Genomic_DNA"/>
</dbReference>